<dbReference type="InterPro" id="IPR015956">
    <property type="entry name" value="Peniciliin-bd_prot_C_sf"/>
</dbReference>
<sequence length="381" mass="41876">MNGRVYADEFIEDELISEFVINTVNGGEELKPPKIEAGAAIVIDAETGRVLYEKDAYSRRAIASTTKIMTGIVAIENGNLDDKVKVSKRAASIWGSTIKLKAGEELTLRELLYGMMLKSGNDAALAVAEHIGGTVENFVAMMNAKAKELGLKDTSFKTPHGLDVEGHYSTPYELAMITRYALQNPVFAEMVSTKNMTITNRSLYTTNEMLSLYPGADGVKTGYTGKAGRCLVTSATRDGFQIISVVLNCASRNKRAESSKAILDYAFNNYRPYELLKANQELGQVSVYKGKKSSVSVVAVEGIRLPLSKEEKENLETELTLYDSINAPVYKGVEVGKIEFIANGKLIARSAVKTAEVVPEKKYGDYFRDVLDIWFKLAKPE</sequence>
<evidence type="ECO:0000256" key="6">
    <source>
        <dbReference type="ARBA" id="ARBA00022670"/>
    </source>
</evidence>
<keyword evidence="9" id="KW-0133">Cell shape</keyword>
<evidence type="ECO:0000256" key="15">
    <source>
        <dbReference type="RuleBase" id="RU004016"/>
    </source>
</evidence>
<dbReference type="AlphaFoldDB" id="A0A4Q0I558"/>
<evidence type="ECO:0000313" key="18">
    <source>
        <dbReference type="Proteomes" id="UP000289166"/>
    </source>
</evidence>
<evidence type="ECO:0000256" key="7">
    <source>
        <dbReference type="ARBA" id="ARBA00022729"/>
    </source>
</evidence>
<feature type="active site" description="Acyl-ester intermediate" evidence="13">
    <location>
        <position position="64"/>
    </location>
</feature>
<comment type="pathway">
    <text evidence="2">Cell wall biogenesis; peptidoglycan biosynthesis.</text>
</comment>
<dbReference type="UniPathway" id="UPA00219"/>
<evidence type="ECO:0000256" key="4">
    <source>
        <dbReference type="ARBA" id="ARBA00012448"/>
    </source>
</evidence>
<dbReference type="Gene3D" id="3.40.710.10">
    <property type="entry name" value="DD-peptidase/beta-lactamase superfamily"/>
    <property type="match status" value="1"/>
</dbReference>
<evidence type="ECO:0000256" key="11">
    <source>
        <dbReference type="ARBA" id="ARBA00023316"/>
    </source>
</evidence>
<dbReference type="InterPro" id="IPR018044">
    <property type="entry name" value="Peptidase_S11"/>
</dbReference>
<evidence type="ECO:0000256" key="1">
    <source>
        <dbReference type="ARBA" id="ARBA00003217"/>
    </source>
</evidence>
<dbReference type="Proteomes" id="UP000289166">
    <property type="component" value="Unassembled WGS sequence"/>
</dbReference>
<feature type="domain" description="Peptidase S11 D-Ala-D-Ala carboxypeptidase A C-terminal" evidence="16">
    <location>
        <begin position="270"/>
        <end position="360"/>
    </location>
</feature>
<dbReference type="PRINTS" id="PR00725">
    <property type="entry name" value="DADACBPTASE1"/>
</dbReference>
<dbReference type="GO" id="GO:0009002">
    <property type="term" value="F:serine-type D-Ala-D-Ala carboxypeptidase activity"/>
    <property type="evidence" value="ECO:0007669"/>
    <property type="project" value="UniProtKB-EC"/>
</dbReference>
<dbReference type="Gene3D" id="2.60.410.10">
    <property type="entry name" value="D-Ala-D-Ala carboxypeptidase, C-terminal domain"/>
    <property type="match status" value="1"/>
</dbReference>
<dbReference type="PANTHER" id="PTHR21581:SF33">
    <property type="entry name" value="D-ALANYL-D-ALANINE CARBOXYPEPTIDASE DACB"/>
    <property type="match status" value="1"/>
</dbReference>
<evidence type="ECO:0000259" key="16">
    <source>
        <dbReference type="SMART" id="SM00936"/>
    </source>
</evidence>
<dbReference type="InterPro" id="IPR012907">
    <property type="entry name" value="Peptidase_S11_C"/>
</dbReference>
<feature type="binding site" evidence="14">
    <location>
        <position position="220"/>
    </location>
    <ligand>
        <name>substrate</name>
    </ligand>
</feature>
<dbReference type="GO" id="GO:0006508">
    <property type="term" value="P:proteolysis"/>
    <property type="evidence" value="ECO:0007669"/>
    <property type="project" value="UniProtKB-KW"/>
</dbReference>
<dbReference type="InterPro" id="IPR012338">
    <property type="entry name" value="Beta-lactam/transpept-like"/>
</dbReference>
<dbReference type="PANTHER" id="PTHR21581">
    <property type="entry name" value="D-ALANYL-D-ALANINE CARBOXYPEPTIDASE"/>
    <property type="match status" value="1"/>
</dbReference>
<name>A0A4Q0I558_9FIRM</name>
<comment type="function">
    <text evidence="1">Removes C-terminal D-alanyl residues from sugar-peptide cell wall precursors.</text>
</comment>
<keyword evidence="18" id="KW-1185">Reference proteome</keyword>
<dbReference type="InterPro" id="IPR037167">
    <property type="entry name" value="Peptidase_S11_C_sf"/>
</dbReference>
<evidence type="ECO:0000313" key="17">
    <source>
        <dbReference type="EMBL" id="RXE58102.1"/>
    </source>
</evidence>
<accession>A0A4Q0I558</accession>
<evidence type="ECO:0000256" key="5">
    <source>
        <dbReference type="ARBA" id="ARBA00022645"/>
    </source>
</evidence>
<dbReference type="GO" id="GO:0071555">
    <property type="term" value="P:cell wall organization"/>
    <property type="evidence" value="ECO:0007669"/>
    <property type="project" value="UniProtKB-KW"/>
</dbReference>
<gene>
    <name evidence="17" type="ORF">EFD62_14135</name>
</gene>
<proteinExistence type="inferred from homology"/>
<feature type="active site" evidence="13">
    <location>
        <position position="119"/>
    </location>
</feature>
<evidence type="ECO:0000256" key="2">
    <source>
        <dbReference type="ARBA" id="ARBA00004752"/>
    </source>
</evidence>
<comment type="catalytic activity">
    <reaction evidence="12">
        <text>Preferential cleavage: (Ac)2-L-Lys-D-Ala-|-D-Ala. Also transpeptidation of peptidyl-alanyl moieties that are N-acyl substituents of D-alanine.</text>
        <dbReference type="EC" id="3.4.16.4"/>
    </reaction>
</comment>
<dbReference type="SUPFAM" id="SSF56601">
    <property type="entry name" value="beta-lactamase/transpeptidase-like"/>
    <property type="match status" value="1"/>
</dbReference>
<keyword evidence="10" id="KW-0573">Peptidoglycan synthesis</keyword>
<evidence type="ECO:0000256" key="14">
    <source>
        <dbReference type="PIRSR" id="PIRSR618044-2"/>
    </source>
</evidence>
<keyword evidence="7" id="KW-0732">Signal</keyword>
<protein>
    <recommendedName>
        <fullName evidence="4">serine-type D-Ala-D-Ala carboxypeptidase</fullName>
        <ecNumber evidence="4">3.4.16.4</ecNumber>
    </recommendedName>
</protein>
<dbReference type="EC" id="3.4.16.4" evidence="4"/>
<dbReference type="EMBL" id="RLII01000025">
    <property type="protein sequence ID" value="RXE58102.1"/>
    <property type="molecule type" value="Genomic_DNA"/>
</dbReference>
<keyword evidence="11" id="KW-0961">Cell wall biogenesis/degradation</keyword>
<evidence type="ECO:0000256" key="9">
    <source>
        <dbReference type="ARBA" id="ARBA00022960"/>
    </source>
</evidence>
<evidence type="ECO:0000256" key="8">
    <source>
        <dbReference type="ARBA" id="ARBA00022801"/>
    </source>
</evidence>
<dbReference type="InterPro" id="IPR001967">
    <property type="entry name" value="Peptidase_S11_N"/>
</dbReference>
<keyword evidence="8" id="KW-0378">Hydrolase</keyword>
<feature type="active site" description="Proton acceptor" evidence="13">
    <location>
        <position position="67"/>
    </location>
</feature>
<dbReference type="GO" id="GO:0008360">
    <property type="term" value="P:regulation of cell shape"/>
    <property type="evidence" value="ECO:0007669"/>
    <property type="project" value="UniProtKB-KW"/>
</dbReference>
<comment type="similarity">
    <text evidence="3 15">Belongs to the peptidase S11 family.</text>
</comment>
<evidence type="ECO:0000256" key="3">
    <source>
        <dbReference type="ARBA" id="ARBA00007164"/>
    </source>
</evidence>
<comment type="caution">
    <text evidence="17">The sequence shown here is derived from an EMBL/GenBank/DDBJ whole genome shotgun (WGS) entry which is preliminary data.</text>
</comment>
<dbReference type="GO" id="GO:0009252">
    <property type="term" value="P:peptidoglycan biosynthetic process"/>
    <property type="evidence" value="ECO:0007669"/>
    <property type="project" value="UniProtKB-UniPathway"/>
</dbReference>
<dbReference type="SUPFAM" id="SSF69189">
    <property type="entry name" value="Penicillin-binding protein associated domain"/>
    <property type="match status" value="1"/>
</dbReference>
<keyword evidence="6" id="KW-0645">Protease</keyword>
<organism evidence="17 18">
    <name type="scientific">Acetivibrio mesophilus</name>
    <dbReference type="NCBI Taxonomy" id="2487273"/>
    <lineage>
        <taxon>Bacteria</taxon>
        <taxon>Bacillati</taxon>
        <taxon>Bacillota</taxon>
        <taxon>Clostridia</taxon>
        <taxon>Eubacteriales</taxon>
        <taxon>Oscillospiraceae</taxon>
        <taxon>Acetivibrio</taxon>
    </lineage>
</organism>
<dbReference type="Pfam" id="PF07943">
    <property type="entry name" value="PBP5_C"/>
    <property type="match status" value="1"/>
</dbReference>
<evidence type="ECO:0000256" key="13">
    <source>
        <dbReference type="PIRSR" id="PIRSR618044-1"/>
    </source>
</evidence>
<reference evidence="18" key="1">
    <citation type="submission" date="2018-11" db="EMBL/GenBank/DDBJ databases">
        <title>Genome sequencing of a novel mesophilic and cellulolytic organism within the genus Hungateiclostridium.</title>
        <authorList>
            <person name="Rettenmaier R."/>
            <person name="Liebl W."/>
            <person name="Zverlov V."/>
        </authorList>
    </citation>
    <scope>NUCLEOTIDE SEQUENCE [LARGE SCALE GENOMIC DNA]</scope>
    <source>
        <strain evidence="18">N2K1</strain>
    </source>
</reference>
<dbReference type="SMART" id="SM00936">
    <property type="entry name" value="PBP5_C"/>
    <property type="match status" value="1"/>
</dbReference>
<keyword evidence="5 17" id="KW-0121">Carboxypeptidase</keyword>
<dbReference type="Pfam" id="PF00768">
    <property type="entry name" value="Peptidase_S11"/>
    <property type="match status" value="1"/>
</dbReference>
<evidence type="ECO:0000256" key="10">
    <source>
        <dbReference type="ARBA" id="ARBA00022984"/>
    </source>
</evidence>
<evidence type="ECO:0000256" key="12">
    <source>
        <dbReference type="ARBA" id="ARBA00034000"/>
    </source>
</evidence>